<dbReference type="AlphaFoldDB" id="A0A815XF28"/>
<accession>A0A815XF28</accession>
<gene>
    <name evidence="1" type="ORF">SEV965_LOCUS38974</name>
</gene>
<organism evidence="1 2">
    <name type="scientific">Rotaria sordida</name>
    <dbReference type="NCBI Taxonomy" id="392033"/>
    <lineage>
        <taxon>Eukaryota</taxon>
        <taxon>Metazoa</taxon>
        <taxon>Spiralia</taxon>
        <taxon>Gnathifera</taxon>
        <taxon>Rotifera</taxon>
        <taxon>Eurotatoria</taxon>
        <taxon>Bdelloidea</taxon>
        <taxon>Philodinida</taxon>
        <taxon>Philodinidae</taxon>
        <taxon>Rotaria</taxon>
    </lineage>
</organism>
<evidence type="ECO:0000313" key="2">
    <source>
        <dbReference type="Proteomes" id="UP000663889"/>
    </source>
</evidence>
<dbReference type="EMBL" id="CAJNOU010011355">
    <property type="protein sequence ID" value="CAF1556934.1"/>
    <property type="molecule type" value="Genomic_DNA"/>
</dbReference>
<comment type="caution">
    <text evidence="1">The sequence shown here is derived from an EMBL/GenBank/DDBJ whole genome shotgun (WGS) entry which is preliminary data.</text>
</comment>
<evidence type="ECO:0000313" key="1">
    <source>
        <dbReference type="EMBL" id="CAF1556934.1"/>
    </source>
</evidence>
<sequence length="76" mass="8785">MFKTILYYLHYSCTFVSQVSSSPFVFLLTLRQTIPETIDFIENSSSFFGLFRYVGVASDHPEVKHVIQIFTTIARV</sequence>
<protein>
    <submittedName>
        <fullName evidence="1">Uncharacterized protein</fullName>
    </submittedName>
</protein>
<proteinExistence type="predicted"/>
<dbReference type="Proteomes" id="UP000663889">
    <property type="component" value="Unassembled WGS sequence"/>
</dbReference>
<name>A0A815XF28_9BILA</name>
<reference evidence="1" key="1">
    <citation type="submission" date="2021-02" db="EMBL/GenBank/DDBJ databases">
        <authorList>
            <person name="Nowell W R."/>
        </authorList>
    </citation>
    <scope>NUCLEOTIDE SEQUENCE</scope>
</reference>